<keyword evidence="2" id="KW-0732">Signal</keyword>
<dbReference type="SMR" id="A0A8T3ADR8"/>
<dbReference type="OrthoDB" id="1922814at2759"/>
<keyword evidence="1" id="KW-0472">Membrane</keyword>
<feature type="transmembrane region" description="Helical" evidence="1">
    <location>
        <begin position="239"/>
        <end position="262"/>
    </location>
</feature>
<keyword evidence="1" id="KW-1133">Transmembrane helix</keyword>
<evidence type="ECO:0000256" key="1">
    <source>
        <dbReference type="SAM" id="Phobius"/>
    </source>
</evidence>
<dbReference type="AlphaFoldDB" id="A0A8T3ADR8"/>
<comment type="caution">
    <text evidence="3">The sequence shown here is derived from an EMBL/GenBank/DDBJ whole genome shotgun (WGS) entry which is preliminary data.</text>
</comment>
<feature type="transmembrane region" description="Helical" evidence="1">
    <location>
        <begin position="466"/>
        <end position="489"/>
    </location>
</feature>
<name>A0A8T3ADR8_DENNO</name>
<dbReference type="GO" id="GO:0016020">
    <property type="term" value="C:membrane"/>
    <property type="evidence" value="ECO:0007669"/>
    <property type="project" value="TreeGrafter"/>
</dbReference>
<feature type="transmembrane region" description="Helical" evidence="1">
    <location>
        <begin position="134"/>
        <end position="154"/>
    </location>
</feature>
<sequence>MVMRKWKGEAVAVLLCFLAVVFLRGVVARRVGENGILFLDEQGDNIRESALSHRTERIDPLDHLKKYRGGFNITNKHYWSSTIFTGKFGYFIAVAWLISGLICASVLIISYTIFYFKGRSEKKRTNVSKNGYNWSLHVVALLTFLAIIASGVALKGSTGFHSRAIEIENIVVQATNNASGTISTVSESVEVLQNDTQLSQNVEDSSSLELTSRKLNHEASNIQMKAERTLQQVTKGLDILNAVTIITVILNLLVIILLLALIPFRLCQTLCVLIILCWLITFLLWAYSGLYYFFGKFAGDICLALDEYRKSPETSTLSTILPCNNHGSAEAIFRDVGERIYDLIQQVNSNITTLSLSLSKLEYICNPFSGPPEYYYHPENCSSKTIRIGDIPKIIEKFACLGSSSGACKPGEFIPASVYGKVQLYTDSMQDILDSYPGMKSLVDCKLVKDAFSDILFNHCKPLNKYVHMCWASLATLSTISVLFVFLYASEAHQKSEFLTVLSVKLHMIVTNPSQNGAEIVSKHQKQRAIVESKA</sequence>
<accession>A0A8T3ADR8</accession>
<keyword evidence="1" id="KW-0812">Transmembrane</keyword>
<dbReference type="PANTHER" id="PTHR31414">
    <property type="entry name" value="TRANSMEMBRANE PROTEIN DDB_G0292058"/>
    <property type="match status" value="1"/>
</dbReference>
<reference evidence="3" key="1">
    <citation type="journal article" date="2022" name="Front. Genet.">
        <title>Chromosome-Scale Assembly of the Dendrobium nobile Genome Provides Insights Into the Molecular Mechanism of the Biosynthesis of the Medicinal Active Ingredient of Dendrobium.</title>
        <authorList>
            <person name="Xu Q."/>
            <person name="Niu S.-C."/>
            <person name="Li K.-L."/>
            <person name="Zheng P.-J."/>
            <person name="Zhang X.-J."/>
            <person name="Jia Y."/>
            <person name="Liu Y."/>
            <person name="Niu Y.-X."/>
            <person name="Yu L.-H."/>
            <person name="Chen D.-F."/>
            <person name="Zhang G.-Q."/>
        </authorList>
    </citation>
    <scope>NUCLEOTIDE SEQUENCE</scope>
    <source>
        <tissue evidence="3">Leaf</tissue>
    </source>
</reference>
<gene>
    <name evidence="3" type="ORF">KFK09_024432</name>
</gene>
<evidence type="ECO:0000313" key="4">
    <source>
        <dbReference type="Proteomes" id="UP000829196"/>
    </source>
</evidence>
<feature type="transmembrane region" description="Helical" evidence="1">
    <location>
        <begin position="88"/>
        <end position="114"/>
    </location>
</feature>
<keyword evidence="4" id="KW-1185">Reference proteome</keyword>
<feature type="transmembrane region" description="Helical" evidence="1">
    <location>
        <begin position="269"/>
        <end position="294"/>
    </location>
</feature>
<dbReference type="PANTHER" id="PTHR31414:SF18">
    <property type="entry name" value="TRANSMEMBRANE PROTEIN-RELATED"/>
    <property type="match status" value="1"/>
</dbReference>
<dbReference type="InterPro" id="IPR040283">
    <property type="entry name" value="DDB_G0292058-like"/>
</dbReference>
<feature type="signal peptide" evidence="2">
    <location>
        <begin position="1"/>
        <end position="28"/>
    </location>
</feature>
<dbReference type="Proteomes" id="UP000829196">
    <property type="component" value="Unassembled WGS sequence"/>
</dbReference>
<proteinExistence type="predicted"/>
<feature type="chain" id="PRO_5035719251" evidence="2">
    <location>
        <begin position="29"/>
        <end position="535"/>
    </location>
</feature>
<organism evidence="3 4">
    <name type="scientific">Dendrobium nobile</name>
    <name type="common">Orchid</name>
    <dbReference type="NCBI Taxonomy" id="94219"/>
    <lineage>
        <taxon>Eukaryota</taxon>
        <taxon>Viridiplantae</taxon>
        <taxon>Streptophyta</taxon>
        <taxon>Embryophyta</taxon>
        <taxon>Tracheophyta</taxon>
        <taxon>Spermatophyta</taxon>
        <taxon>Magnoliopsida</taxon>
        <taxon>Liliopsida</taxon>
        <taxon>Asparagales</taxon>
        <taxon>Orchidaceae</taxon>
        <taxon>Epidendroideae</taxon>
        <taxon>Malaxideae</taxon>
        <taxon>Dendrobiinae</taxon>
        <taxon>Dendrobium</taxon>
    </lineage>
</organism>
<dbReference type="EMBL" id="JAGYWB010000017">
    <property type="protein sequence ID" value="KAI0494300.1"/>
    <property type="molecule type" value="Genomic_DNA"/>
</dbReference>
<evidence type="ECO:0000256" key="2">
    <source>
        <dbReference type="SAM" id="SignalP"/>
    </source>
</evidence>
<protein>
    <submittedName>
        <fullName evidence="3">Uncharacterized protein</fullName>
    </submittedName>
</protein>
<evidence type="ECO:0000313" key="3">
    <source>
        <dbReference type="EMBL" id="KAI0494300.1"/>
    </source>
</evidence>